<dbReference type="AlphaFoldDB" id="A0A8H8DB04"/>
<comment type="caution">
    <text evidence="2">The sequence shown here is derived from an EMBL/GenBank/DDBJ whole genome shotgun (WGS) entry which is preliminary data.</text>
</comment>
<evidence type="ECO:0000256" key="1">
    <source>
        <dbReference type="SAM" id="MobiDB-lite"/>
    </source>
</evidence>
<gene>
    <name evidence="2" type="ORF">I9W82_004879</name>
</gene>
<name>A0A8H8DB04_9ASCO</name>
<dbReference type="OrthoDB" id="4018387at2759"/>
<dbReference type="GeneID" id="93653508"/>
<feature type="region of interest" description="Disordered" evidence="1">
    <location>
        <begin position="34"/>
        <end position="56"/>
    </location>
</feature>
<dbReference type="RefSeq" id="XP_067546362.1">
    <property type="nucleotide sequence ID" value="XM_067693996.1"/>
</dbReference>
<feature type="compositionally biased region" description="Acidic residues" evidence="1">
    <location>
        <begin position="40"/>
        <end position="51"/>
    </location>
</feature>
<proteinExistence type="predicted"/>
<evidence type="ECO:0000313" key="2">
    <source>
        <dbReference type="EMBL" id="KAG5417246.1"/>
    </source>
</evidence>
<sequence length="201" mass="23290">MTDHLQVIKRRKGIPSKANQFMVKIPKTNVLEFDVSNSDESTETPLEEDSSHDENTANFKNSMQLHLNSVSSNKRMDITGYTKRIRQVEITMTKNHDSSFDNSCPLDSPFAEKSQGVKSPIDLDSNISFITWCDELNSIQEQERQLMNQLIVERYKLYMRYDMLNKVLNKYANQLSAEKSQLSEKFDHIKKTFSDILNLTV</sequence>
<dbReference type="Proteomes" id="UP000669133">
    <property type="component" value="Unassembled WGS sequence"/>
</dbReference>
<reference evidence="2 3" key="1">
    <citation type="submission" date="2020-12" db="EMBL/GenBank/DDBJ databases">
        <title>Effect of drift, selection, and recombination on the evolution of hybrid genomes in Candida yeast pathogens.</title>
        <authorList>
            <person name="Mixao V."/>
            <person name="Ksiezopolska E."/>
            <person name="Saus E."/>
            <person name="Boekhout T."/>
            <person name="Gacser A."/>
            <person name="Gabaldon T."/>
        </authorList>
    </citation>
    <scope>NUCLEOTIDE SEQUENCE [LARGE SCALE GENOMIC DNA]</scope>
    <source>
        <strain evidence="2 3">BP57</strain>
    </source>
</reference>
<accession>A0A8H8DB04</accession>
<keyword evidence="3" id="KW-1185">Reference proteome</keyword>
<evidence type="ECO:0000313" key="3">
    <source>
        <dbReference type="Proteomes" id="UP000669133"/>
    </source>
</evidence>
<dbReference type="EMBL" id="JAEOAQ010000007">
    <property type="protein sequence ID" value="KAG5417246.1"/>
    <property type="molecule type" value="Genomic_DNA"/>
</dbReference>
<organism evidence="2 3">
    <name type="scientific">Candida metapsilosis</name>
    <dbReference type="NCBI Taxonomy" id="273372"/>
    <lineage>
        <taxon>Eukaryota</taxon>
        <taxon>Fungi</taxon>
        <taxon>Dikarya</taxon>
        <taxon>Ascomycota</taxon>
        <taxon>Saccharomycotina</taxon>
        <taxon>Pichiomycetes</taxon>
        <taxon>Debaryomycetaceae</taxon>
        <taxon>Candida/Lodderomyces clade</taxon>
        <taxon>Candida</taxon>
    </lineage>
</organism>
<protein>
    <submittedName>
        <fullName evidence="2">Uncharacterized protein</fullName>
    </submittedName>
</protein>